<dbReference type="OrthoDB" id="2750929at2759"/>
<dbReference type="AlphaFoldDB" id="A0A8H5BT31"/>
<accession>A0A8H5BT31</accession>
<dbReference type="EMBL" id="JAACJJ010000003">
    <property type="protein sequence ID" value="KAF5328716.1"/>
    <property type="molecule type" value="Genomic_DNA"/>
</dbReference>
<name>A0A8H5BT31_9AGAR</name>
<gene>
    <name evidence="1" type="ORF">D9619_011733</name>
</gene>
<evidence type="ECO:0000313" key="2">
    <source>
        <dbReference type="Proteomes" id="UP000567179"/>
    </source>
</evidence>
<organism evidence="1 2">
    <name type="scientific">Psilocybe cf. subviscida</name>
    <dbReference type="NCBI Taxonomy" id="2480587"/>
    <lineage>
        <taxon>Eukaryota</taxon>
        <taxon>Fungi</taxon>
        <taxon>Dikarya</taxon>
        <taxon>Basidiomycota</taxon>
        <taxon>Agaricomycotina</taxon>
        <taxon>Agaricomycetes</taxon>
        <taxon>Agaricomycetidae</taxon>
        <taxon>Agaricales</taxon>
        <taxon>Agaricineae</taxon>
        <taxon>Strophariaceae</taxon>
        <taxon>Psilocybe</taxon>
    </lineage>
</organism>
<sequence>MSRCTSPLPVICASRRATSKLSSKDYSTSPTGWPVKHIRTLDPEKLVSVGQPILTLSGAVSLQVPLDARLLDFHHAAHNCSFGIFHWRVWREIPANIAQSLLASETSFPFPPENIDPNLTANGRLISTLSSQRLASMNQRIVNISGMYSARISFGGKTCSDLHYVSTRSSGAAKFPPNTTGVFYYYQSQSAPTQLGELRFRLCSDIHKFERGSDLYSVHGGPWFLSSQSIFASTDDYKSICEHLVEEGLLERSLYPGVPNSMLGSGIPPLTKLNQPFQVDLSVRRQLVNLHNLRRRAAPPHQLQLAFIFRNEAHANVPVFSGRAVVQLEEYPASELHNPGFKHRPVLALRILEFLTPIKRLSSDTKVPDPVPGQLLMRRYHGSGEYVPWSYSPRAPDTCSTIADWIRAQSTSPKHLDSE</sequence>
<protein>
    <submittedName>
        <fullName evidence="1">Uncharacterized protein</fullName>
    </submittedName>
</protein>
<comment type="caution">
    <text evidence="1">The sequence shown here is derived from an EMBL/GenBank/DDBJ whole genome shotgun (WGS) entry which is preliminary data.</text>
</comment>
<reference evidence="1 2" key="1">
    <citation type="journal article" date="2020" name="ISME J.">
        <title>Uncovering the hidden diversity of litter-decomposition mechanisms in mushroom-forming fungi.</title>
        <authorList>
            <person name="Floudas D."/>
            <person name="Bentzer J."/>
            <person name="Ahren D."/>
            <person name="Johansson T."/>
            <person name="Persson P."/>
            <person name="Tunlid A."/>
        </authorList>
    </citation>
    <scope>NUCLEOTIDE SEQUENCE [LARGE SCALE GENOMIC DNA]</scope>
    <source>
        <strain evidence="1 2">CBS 101986</strain>
    </source>
</reference>
<evidence type="ECO:0000313" key="1">
    <source>
        <dbReference type="EMBL" id="KAF5328716.1"/>
    </source>
</evidence>
<proteinExistence type="predicted"/>
<dbReference type="Proteomes" id="UP000567179">
    <property type="component" value="Unassembled WGS sequence"/>
</dbReference>
<keyword evidence="2" id="KW-1185">Reference proteome</keyword>